<gene>
    <name evidence="1" type="ORF">SAMN05421730_101548</name>
</gene>
<dbReference type="EMBL" id="FMKA01000015">
    <property type="protein sequence ID" value="SCP97975.1"/>
    <property type="molecule type" value="Genomic_DNA"/>
</dbReference>
<dbReference type="InterPro" id="IPR011013">
    <property type="entry name" value="Gal_mutarotase_sf_dom"/>
</dbReference>
<dbReference type="GO" id="GO:0033499">
    <property type="term" value="P:galactose catabolic process via UDP-galactose, Leloir pathway"/>
    <property type="evidence" value="ECO:0007669"/>
    <property type="project" value="TreeGrafter"/>
</dbReference>
<dbReference type="Proteomes" id="UP000199315">
    <property type="component" value="Unassembled WGS sequence"/>
</dbReference>
<reference evidence="1 2" key="1">
    <citation type="submission" date="2016-09" db="EMBL/GenBank/DDBJ databases">
        <authorList>
            <person name="Capua I."/>
            <person name="De Benedictis P."/>
            <person name="Joannis T."/>
            <person name="Lombin L.H."/>
            <person name="Cattoli G."/>
        </authorList>
    </citation>
    <scope>NUCLEOTIDE SEQUENCE [LARGE SCALE GENOMIC DNA]</scope>
    <source>
        <strain evidence="1 2">GluBS11</strain>
    </source>
</reference>
<accession>A0A1D3TV58</accession>
<keyword evidence="2" id="KW-1185">Reference proteome</keyword>
<dbReference type="STRING" id="1619234.SAMN05421730_101548"/>
<dbReference type="GO" id="GO:0006006">
    <property type="term" value="P:glucose metabolic process"/>
    <property type="evidence" value="ECO:0007669"/>
    <property type="project" value="TreeGrafter"/>
</dbReference>
<dbReference type="PANTHER" id="PTHR10091:SF0">
    <property type="entry name" value="GALACTOSE MUTAROTASE"/>
    <property type="match status" value="1"/>
</dbReference>
<dbReference type="GO" id="GO:0004034">
    <property type="term" value="F:aldose 1-epimerase activity"/>
    <property type="evidence" value="ECO:0007669"/>
    <property type="project" value="TreeGrafter"/>
</dbReference>
<evidence type="ECO:0000313" key="2">
    <source>
        <dbReference type="Proteomes" id="UP000199315"/>
    </source>
</evidence>
<dbReference type="OrthoDB" id="9779408at2"/>
<name>A0A1D3TV58_9FIRM</name>
<dbReference type="InterPro" id="IPR014718">
    <property type="entry name" value="GH-type_carb-bd"/>
</dbReference>
<evidence type="ECO:0000313" key="1">
    <source>
        <dbReference type="EMBL" id="SCP97975.1"/>
    </source>
</evidence>
<dbReference type="InterPro" id="IPR008183">
    <property type="entry name" value="Aldose_1/G6P_1-epimerase"/>
</dbReference>
<dbReference type="Pfam" id="PF01263">
    <property type="entry name" value="Aldose_epim"/>
    <property type="match status" value="1"/>
</dbReference>
<organism evidence="1 2">
    <name type="scientific">Anaerobium acetethylicum</name>
    <dbReference type="NCBI Taxonomy" id="1619234"/>
    <lineage>
        <taxon>Bacteria</taxon>
        <taxon>Bacillati</taxon>
        <taxon>Bacillota</taxon>
        <taxon>Clostridia</taxon>
        <taxon>Lachnospirales</taxon>
        <taxon>Lachnospiraceae</taxon>
        <taxon>Anaerobium</taxon>
    </lineage>
</organism>
<dbReference type="PANTHER" id="PTHR10091">
    <property type="entry name" value="ALDOSE-1-EPIMERASE"/>
    <property type="match status" value="1"/>
</dbReference>
<sequence>MEVFSDLPGVQFYSGNFLKGEKGKNGAIYEKRQGFCLETQYFPNAIRVGHFLSSILKKDKEYHSRTIYKFGMDI</sequence>
<dbReference type="GO" id="GO:0030246">
    <property type="term" value="F:carbohydrate binding"/>
    <property type="evidence" value="ECO:0007669"/>
    <property type="project" value="InterPro"/>
</dbReference>
<proteinExistence type="predicted"/>
<protein>
    <submittedName>
        <fullName evidence="1">Aldose 1-epimerase</fullName>
    </submittedName>
</protein>
<dbReference type="Gene3D" id="2.70.98.10">
    <property type="match status" value="1"/>
</dbReference>
<dbReference type="AlphaFoldDB" id="A0A1D3TV58"/>
<dbReference type="SUPFAM" id="SSF74650">
    <property type="entry name" value="Galactose mutarotase-like"/>
    <property type="match status" value="1"/>
</dbReference>